<dbReference type="GO" id="GO:0055070">
    <property type="term" value="P:copper ion homeostasis"/>
    <property type="evidence" value="ECO:0007669"/>
    <property type="project" value="InterPro"/>
</dbReference>
<dbReference type="RefSeq" id="WP_012448128.1">
    <property type="nucleotide sequence ID" value="NC_010718.1"/>
</dbReference>
<protein>
    <submittedName>
        <fullName evidence="3">Uncharacterized protein</fullName>
    </submittedName>
</protein>
<gene>
    <name evidence="3" type="ordered locus">Nther_1686</name>
</gene>
<feature type="coiled-coil region" evidence="1">
    <location>
        <begin position="34"/>
        <end position="92"/>
    </location>
</feature>
<dbReference type="STRING" id="457570.Nther_1686"/>
<dbReference type="GO" id="GO:0016020">
    <property type="term" value="C:membrane"/>
    <property type="evidence" value="ECO:0007669"/>
    <property type="project" value="InterPro"/>
</dbReference>
<dbReference type="Pfam" id="PF11382">
    <property type="entry name" value="MctB"/>
    <property type="match status" value="1"/>
</dbReference>
<keyword evidence="2" id="KW-0812">Transmembrane</keyword>
<keyword evidence="2" id="KW-1133">Transmembrane helix</keyword>
<name>B2A518_NATTJ</name>
<dbReference type="EMBL" id="CP001034">
    <property type="protein sequence ID" value="ACB85260.1"/>
    <property type="molecule type" value="Genomic_DNA"/>
</dbReference>
<evidence type="ECO:0000256" key="1">
    <source>
        <dbReference type="SAM" id="Coils"/>
    </source>
</evidence>
<reference evidence="3 4" key="2">
    <citation type="journal article" date="2011" name="J. Bacteriol.">
        <title>Complete genome sequence of the anaerobic, halophilic alkalithermophile Natranaerobius thermophilus JW/NM-WN-LF.</title>
        <authorList>
            <person name="Zhao B."/>
            <person name="Mesbah N.M."/>
            <person name="Dalin E."/>
            <person name="Goodwin L."/>
            <person name="Nolan M."/>
            <person name="Pitluck S."/>
            <person name="Chertkov O."/>
            <person name="Brettin T.S."/>
            <person name="Han J."/>
            <person name="Larimer F.W."/>
            <person name="Land M.L."/>
            <person name="Hauser L."/>
            <person name="Kyrpides N."/>
            <person name="Wiegel J."/>
        </authorList>
    </citation>
    <scope>NUCLEOTIDE SEQUENCE [LARGE SCALE GENOMIC DNA]</scope>
    <source>
        <strain evidence="4">ATCC BAA-1301 / DSM 18059 / JW/NM-WN-LF</strain>
    </source>
</reference>
<accession>B2A518</accession>
<dbReference type="OrthoDB" id="2382049at2"/>
<evidence type="ECO:0000313" key="3">
    <source>
        <dbReference type="EMBL" id="ACB85260.1"/>
    </source>
</evidence>
<proteinExistence type="predicted"/>
<dbReference type="InParanoid" id="B2A518"/>
<dbReference type="InterPro" id="IPR021522">
    <property type="entry name" value="MctB"/>
</dbReference>
<keyword evidence="1" id="KW-0175">Coiled coil</keyword>
<sequence length="154" mass="18147">MFKINHYIITIVSLFCSLAIGILMGMSMGDDILVRQQEEIIYRLEKHFDELAEENERLIEEKQELSNELEELQQARNDIKDTYNDVVSENNELFVMVNERPLSLEHQLETFGLKDYRYLDQTELKSLNENDRVVDYLESTEIVIILGPEPETFN</sequence>
<keyword evidence="4" id="KW-1185">Reference proteome</keyword>
<keyword evidence="2" id="KW-0472">Membrane</keyword>
<dbReference type="KEGG" id="nth:Nther_1686"/>
<evidence type="ECO:0000313" key="4">
    <source>
        <dbReference type="Proteomes" id="UP000001683"/>
    </source>
</evidence>
<evidence type="ECO:0000256" key="2">
    <source>
        <dbReference type="SAM" id="Phobius"/>
    </source>
</evidence>
<reference evidence="3 4" key="1">
    <citation type="submission" date="2008-04" db="EMBL/GenBank/DDBJ databases">
        <title>Complete sequence of chromosome of Natranaerobius thermophilus JW/NM-WN-LF.</title>
        <authorList>
            <consortium name="US DOE Joint Genome Institute"/>
            <person name="Copeland A."/>
            <person name="Lucas S."/>
            <person name="Lapidus A."/>
            <person name="Glavina del Rio T."/>
            <person name="Dalin E."/>
            <person name="Tice H."/>
            <person name="Bruce D."/>
            <person name="Goodwin L."/>
            <person name="Pitluck S."/>
            <person name="Chertkov O."/>
            <person name="Brettin T."/>
            <person name="Detter J.C."/>
            <person name="Han C."/>
            <person name="Kuske C.R."/>
            <person name="Schmutz J."/>
            <person name="Larimer F."/>
            <person name="Land M."/>
            <person name="Hauser L."/>
            <person name="Kyrpides N."/>
            <person name="Lykidis A."/>
            <person name="Mesbah N.M."/>
            <person name="Wiegel J."/>
        </authorList>
    </citation>
    <scope>NUCLEOTIDE SEQUENCE [LARGE SCALE GENOMIC DNA]</scope>
    <source>
        <strain evidence="4">ATCC BAA-1301 / DSM 18059 / JW/NM-WN-LF</strain>
    </source>
</reference>
<dbReference type="AlphaFoldDB" id="B2A518"/>
<organism evidence="3 4">
    <name type="scientific">Natranaerobius thermophilus (strain ATCC BAA-1301 / DSM 18059 / JW/NM-WN-LF)</name>
    <dbReference type="NCBI Taxonomy" id="457570"/>
    <lineage>
        <taxon>Bacteria</taxon>
        <taxon>Bacillati</taxon>
        <taxon>Bacillota</taxon>
        <taxon>Clostridia</taxon>
        <taxon>Natranaerobiales</taxon>
        <taxon>Natranaerobiaceae</taxon>
        <taxon>Natranaerobius</taxon>
    </lineage>
</organism>
<feature type="transmembrane region" description="Helical" evidence="2">
    <location>
        <begin position="6"/>
        <end position="26"/>
    </location>
</feature>
<dbReference type="HOGENOM" id="CLU_1702361_0_0_9"/>
<dbReference type="Proteomes" id="UP000001683">
    <property type="component" value="Chromosome"/>
</dbReference>